<accession>A0A7X0RU16</accession>
<dbReference type="GO" id="GO:0003677">
    <property type="term" value="F:DNA binding"/>
    <property type="evidence" value="ECO:0007669"/>
    <property type="project" value="UniProtKB-KW"/>
</dbReference>
<dbReference type="EMBL" id="JACJVP010000041">
    <property type="protein sequence ID" value="MBB6673664.1"/>
    <property type="molecule type" value="Genomic_DNA"/>
</dbReference>
<dbReference type="InterPro" id="IPR002577">
    <property type="entry name" value="HTH_HxlR"/>
</dbReference>
<name>A0A7X0RU16_9BACL</name>
<keyword evidence="3" id="KW-0804">Transcription</keyword>
<dbReference type="RefSeq" id="WP_185671528.1">
    <property type="nucleotide sequence ID" value="NZ_JACJVP010000041.1"/>
</dbReference>
<dbReference type="InterPro" id="IPR036390">
    <property type="entry name" value="WH_DNA-bd_sf"/>
</dbReference>
<keyword evidence="6" id="KW-1185">Reference proteome</keyword>
<evidence type="ECO:0000256" key="1">
    <source>
        <dbReference type="ARBA" id="ARBA00023015"/>
    </source>
</evidence>
<dbReference type="InterPro" id="IPR036388">
    <property type="entry name" value="WH-like_DNA-bd_sf"/>
</dbReference>
<evidence type="ECO:0000313" key="6">
    <source>
        <dbReference type="Proteomes" id="UP000547209"/>
    </source>
</evidence>
<dbReference type="PROSITE" id="PS51118">
    <property type="entry name" value="HTH_HXLR"/>
    <property type="match status" value="1"/>
</dbReference>
<dbReference type="PANTHER" id="PTHR33204:SF37">
    <property type="entry name" value="HTH-TYPE TRANSCRIPTIONAL REGULATOR YODB"/>
    <property type="match status" value="1"/>
</dbReference>
<dbReference type="Gene3D" id="1.10.10.10">
    <property type="entry name" value="Winged helix-like DNA-binding domain superfamily/Winged helix DNA-binding domain"/>
    <property type="match status" value="1"/>
</dbReference>
<proteinExistence type="predicted"/>
<protein>
    <submittedName>
        <fullName evidence="5">Helix-turn-helix transcriptional regulator</fullName>
    </submittedName>
</protein>
<dbReference type="Pfam" id="PF01638">
    <property type="entry name" value="HxlR"/>
    <property type="match status" value="1"/>
</dbReference>
<dbReference type="AlphaFoldDB" id="A0A7X0RU16"/>
<evidence type="ECO:0000256" key="2">
    <source>
        <dbReference type="ARBA" id="ARBA00023125"/>
    </source>
</evidence>
<sequence>MKQVQERRSQCPINFSLEMIGDAWSLLIIRDIIYSGKKTYGEFLESGEGIARNILATRLMQLQQKGLLKKRDHPTDRRKDMYELTTDGLDVIPILLDMAEWGSKSGDTTSPLKWLEAVRAHREEIIPLIRTTVLNGGSVFNGPDSVVDKISAKGWM</sequence>
<keyword evidence="1" id="KW-0805">Transcription regulation</keyword>
<dbReference type="PANTHER" id="PTHR33204">
    <property type="entry name" value="TRANSCRIPTIONAL REGULATOR, MARR FAMILY"/>
    <property type="match status" value="1"/>
</dbReference>
<gene>
    <name evidence="5" type="ORF">H7C19_23570</name>
</gene>
<dbReference type="Proteomes" id="UP000547209">
    <property type="component" value="Unassembled WGS sequence"/>
</dbReference>
<evidence type="ECO:0000259" key="4">
    <source>
        <dbReference type="PROSITE" id="PS51118"/>
    </source>
</evidence>
<dbReference type="SUPFAM" id="SSF46785">
    <property type="entry name" value="Winged helix' DNA-binding domain"/>
    <property type="match status" value="1"/>
</dbReference>
<evidence type="ECO:0000313" key="5">
    <source>
        <dbReference type="EMBL" id="MBB6673664.1"/>
    </source>
</evidence>
<organism evidence="5 6">
    <name type="scientific">Cohnella nanjingensis</name>
    <dbReference type="NCBI Taxonomy" id="1387779"/>
    <lineage>
        <taxon>Bacteria</taxon>
        <taxon>Bacillati</taxon>
        <taxon>Bacillota</taxon>
        <taxon>Bacilli</taxon>
        <taxon>Bacillales</taxon>
        <taxon>Paenibacillaceae</taxon>
        <taxon>Cohnella</taxon>
    </lineage>
</organism>
<comment type="caution">
    <text evidence="5">The sequence shown here is derived from an EMBL/GenBank/DDBJ whole genome shotgun (WGS) entry which is preliminary data.</text>
</comment>
<reference evidence="5 6" key="1">
    <citation type="submission" date="2020-08" db="EMBL/GenBank/DDBJ databases">
        <title>Cohnella phylogeny.</title>
        <authorList>
            <person name="Dunlap C."/>
        </authorList>
    </citation>
    <scope>NUCLEOTIDE SEQUENCE [LARGE SCALE GENOMIC DNA]</scope>
    <source>
        <strain evidence="5 6">DSM 28246</strain>
    </source>
</reference>
<evidence type="ECO:0000256" key="3">
    <source>
        <dbReference type="ARBA" id="ARBA00023163"/>
    </source>
</evidence>
<keyword evidence="2" id="KW-0238">DNA-binding</keyword>
<feature type="domain" description="HTH hxlR-type" evidence="4">
    <location>
        <begin position="11"/>
        <end position="110"/>
    </location>
</feature>